<dbReference type="InterPro" id="IPR043128">
    <property type="entry name" value="Rev_trsase/Diguanyl_cyclase"/>
</dbReference>
<dbReference type="Pfam" id="PF17919">
    <property type="entry name" value="RT_RNaseH_2"/>
    <property type="match status" value="1"/>
</dbReference>
<evidence type="ECO:0000259" key="2">
    <source>
        <dbReference type="PROSITE" id="PS50878"/>
    </source>
</evidence>
<dbReference type="PANTHER" id="PTHR35046">
    <property type="entry name" value="ZINC KNUCKLE (CCHC-TYPE) FAMILY PROTEIN"/>
    <property type="match status" value="1"/>
</dbReference>
<dbReference type="Gene3D" id="1.10.340.70">
    <property type="match status" value="1"/>
</dbReference>
<dbReference type="InterPro" id="IPR041588">
    <property type="entry name" value="Integrase_H2C2"/>
</dbReference>
<dbReference type="SUPFAM" id="SSF56672">
    <property type="entry name" value="DNA/RNA polymerases"/>
    <property type="match status" value="1"/>
</dbReference>
<dbReference type="Gene3D" id="3.10.10.10">
    <property type="entry name" value="HIV Type 1 Reverse Transcriptase, subunit A, domain 1"/>
    <property type="match status" value="1"/>
</dbReference>
<gene>
    <name evidence="3" type="ordered locus">LOC_Os12g19810</name>
</gene>
<dbReference type="InterPro" id="IPR043502">
    <property type="entry name" value="DNA/RNA_pol_sf"/>
</dbReference>
<reference evidence="3" key="2">
    <citation type="submission" date="2005-04" db="EMBL/GenBank/DDBJ databases">
        <authorList>
            <person name="Buell C.R."/>
            <person name="Wing R.A."/>
            <person name="McCombie W.A."/>
            <person name="Ouyang S."/>
        </authorList>
    </citation>
    <scope>NUCLEOTIDE SEQUENCE</scope>
</reference>
<dbReference type="Pfam" id="PF00078">
    <property type="entry name" value="RVT_1"/>
    <property type="match status" value="1"/>
</dbReference>
<reference evidence="3" key="1">
    <citation type="journal article" date="2005" name="BMC Biol.">
        <title>The sequence of rice chromosomes 11 and 12, rich in disease resistance genes and recent gene duplications.</title>
        <authorList>
            <consortium name="The rice chromosomes 11 and 12 sequencing consortia"/>
        </authorList>
    </citation>
    <scope>NUCLEOTIDE SEQUENCE [LARGE SCALE GENOMIC DNA]</scope>
</reference>
<evidence type="ECO:0000256" key="1">
    <source>
        <dbReference type="SAM" id="MobiDB-lite"/>
    </source>
</evidence>
<proteinExistence type="predicted"/>
<dbReference type="InterPro" id="IPR021109">
    <property type="entry name" value="Peptidase_aspartic_dom_sf"/>
</dbReference>
<accession>Q2QTF6</accession>
<dbReference type="FunFam" id="3.30.70.270:FF:000020">
    <property type="entry name" value="Transposon Tf2-6 polyprotein-like Protein"/>
    <property type="match status" value="1"/>
</dbReference>
<dbReference type="Gene3D" id="2.40.70.10">
    <property type="entry name" value="Acid Proteases"/>
    <property type="match status" value="1"/>
</dbReference>
<feature type="domain" description="Reverse transcriptase" evidence="2">
    <location>
        <begin position="568"/>
        <end position="771"/>
    </location>
</feature>
<dbReference type="Pfam" id="PF17921">
    <property type="entry name" value="Integrase_H2C2"/>
    <property type="match status" value="1"/>
</dbReference>
<dbReference type="InterPro" id="IPR041577">
    <property type="entry name" value="RT_RNaseH_2"/>
</dbReference>
<dbReference type="PANTHER" id="PTHR35046:SF9">
    <property type="entry name" value="RNA-DIRECTED DNA POLYMERASE"/>
    <property type="match status" value="1"/>
</dbReference>
<reference evidence="3" key="3">
    <citation type="submission" date="2006-01" db="EMBL/GenBank/DDBJ databases">
        <authorList>
            <person name="Buell R."/>
        </authorList>
    </citation>
    <scope>NUCLEOTIDE SEQUENCE</scope>
</reference>
<dbReference type="PROSITE" id="PS50878">
    <property type="entry name" value="RT_POL"/>
    <property type="match status" value="1"/>
</dbReference>
<name>Q2QTF6_ORYSJ</name>
<sequence>MAGPEDKDEEGASHSPRTKRIIQYFTRQVKQHTEGHDTDLQVTNEKIGQLESTQIATNTKLTGLETSVARIDTSLAALVRHFDALNAGGNGGRSEEDIDGEYIGDNWEDEYIADTEQDDRDARMGGRCRREVRNNDDAFSKIKFNIPPFDGKYDPDAYLSWEIAVDQKFACHEFPENTRVRAATSEFTDFASVWWIEHGKKNPNNMPQTWDALKRVMRTRFVHSYYARDLLNRLQQLRQGAKSVEECYQELQMGLLRCNLEETEDAAMARFLGGLNREIYDIVDYKDYTNITRLFHLACKAKRKVQGQRASTKANFSADKYGQKSAAKTYDILEFVRDNSRVRDFDEDTLALLAADRADNEPLEEHIVAEDADRYESLIVQRVLSTQMEKAEQNQRHTLFQTKCVINERSCHMIIDGGSCNNLASSEMVEKLALSAKPHQHPYYIQWLNNSGKAKVTKLVHINFALGNYHDVVECDVVPMQACNILLGRPWQFDRDSMHHGRSNQYSFLYHARKIVLHPISPEEILRDDVAKAAKSKCESDKNAQSDGTKPETINLKPKCLLATKTDINELIASPSVAYALEYSDVFPKEVPPGLPPVLPYPTVRRTEPTLKKPRRLNIKFRNCLIKGSYESLLVHVRFWLDDMLDELSGSIVFSKVDLRSGYHQIRMKLDDEWKIAFKTKFGLYEWLVMPFGSTNAPSTFMRLMNEVLRPFIGKFVVVYFDDILIYSKSMGEHLDHLRAVFNALRDVRLFGNLEKCTFSIDRVSFLGYVVTPQGIEVDQAKVEAIQSWSTPKTVSQVWSFLGLAGFYRCFVRDFSTIAAPLNALTKKGVPFTWGTSQKNAFDMLKEKLTHAPLLQLPDFNKTFELECDASGIGLDGVLLQEGKPVAYFSEKLSGPVLNYSTYDKELYALEAHGGGLMGHFGAKKTQDILASHFFWPQMRRDVDRFWVSPTFNVADLKPYLGEEDEHESRTTQMQEGEDDEDINTIDTSTSPQVQLHGPITRAHARQLNNQDECPRGRVDAHHKFAVTIGDGVSVAKAQHLWTVVVGP</sequence>
<dbReference type="AlphaFoldDB" id="Q2QTF6"/>
<evidence type="ECO:0000313" key="3">
    <source>
        <dbReference type="EMBL" id="ABA97782.2"/>
    </source>
</evidence>
<protein>
    <submittedName>
        <fullName evidence="3">Retrotransposon protein, putative, Ty3-gypsy subclass</fullName>
    </submittedName>
</protein>
<dbReference type="InterPro" id="IPR000477">
    <property type="entry name" value="RT_dom"/>
</dbReference>
<organism evidence="3">
    <name type="scientific">Oryza sativa subsp. japonica</name>
    <name type="common">Rice</name>
    <dbReference type="NCBI Taxonomy" id="39947"/>
    <lineage>
        <taxon>Eukaryota</taxon>
        <taxon>Viridiplantae</taxon>
        <taxon>Streptophyta</taxon>
        <taxon>Embryophyta</taxon>
        <taxon>Tracheophyta</taxon>
        <taxon>Spermatophyta</taxon>
        <taxon>Magnoliopsida</taxon>
        <taxon>Liliopsida</taxon>
        <taxon>Poales</taxon>
        <taxon>Poaceae</taxon>
        <taxon>BOP clade</taxon>
        <taxon>Oryzoideae</taxon>
        <taxon>Oryzeae</taxon>
        <taxon>Oryzinae</taxon>
        <taxon>Oryza</taxon>
        <taxon>Oryza sativa</taxon>
    </lineage>
</organism>
<dbReference type="EMBL" id="DP000011">
    <property type="protein sequence ID" value="ABA97782.2"/>
    <property type="molecule type" value="Genomic_DNA"/>
</dbReference>
<dbReference type="Gene3D" id="3.30.70.270">
    <property type="match status" value="2"/>
</dbReference>
<dbReference type="CDD" id="cd01647">
    <property type="entry name" value="RT_LTR"/>
    <property type="match status" value="1"/>
</dbReference>
<feature type="region of interest" description="Disordered" evidence="1">
    <location>
        <begin position="963"/>
        <end position="984"/>
    </location>
</feature>
<dbReference type="InterPro" id="IPR005162">
    <property type="entry name" value="Retrotrans_gag_dom"/>
</dbReference>
<dbReference type="Pfam" id="PF03732">
    <property type="entry name" value="Retrotrans_gag"/>
    <property type="match status" value="1"/>
</dbReference>
<dbReference type="CDD" id="cd00303">
    <property type="entry name" value="retropepsin_like"/>
    <property type="match status" value="1"/>
</dbReference>